<dbReference type="AlphaFoldDB" id="A0A7D5L2K0"/>
<feature type="transmembrane region" description="Helical" evidence="1">
    <location>
        <begin position="119"/>
        <end position="141"/>
    </location>
</feature>
<evidence type="ECO:0000256" key="1">
    <source>
        <dbReference type="SAM" id="Phobius"/>
    </source>
</evidence>
<keyword evidence="1" id="KW-0812">Transmembrane</keyword>
<keyword evidence="1" id="KW-1133">Transmembrane helix</keyword>
<sequence>MRVRVGAWIASLARRVRRFERREVVAIRRWLEETENLVRLSALLFVPALIALVTQVSNVVVELSFLLFPPLASGTYTLFANPGGRYSDPFRFVVGLTSGAVCGWVALRAGAVFVPAASGATVTPGVAALSILLAGTVTWLLDVEEPSAYSSALLVLAADRADPLLYVAFILVGSVVVAGAFAAWRRAFYERRASFLYGTMSADDHVLVPMRGGTARGTAMFAARLAAAHEAGKVVLLEVVAEDRLAAVRGSLEGDTDEIPDDVNEVPDPDTREAAASAAHRLETCAERVRTRTGVTCEVLVASGDPLDATREAVRAANCDLVVTPYEEDRGLVSRFVRSVFDDDVDAIALRTRNERERWRRVLVPVSRPGDSAHAMVDFACRLAGDSGSVSVCTCIDREVERRRAEGTLANVVDAVDGPIETRVARADVLDFIEANEGAYDLVLLGSSGDRSAASRAVSPPTFQKLRELECDVAIVDRSRPR</sequence>
<name>A0A7D5L2K0_9EURY</name>
<dbReference type="Proteomes" id="UP000509750">
    <property type="component" value="Chromosome"/>
</dbReference>
<gene>
    <name evidence="2" type="ORF">HUG10_01650</name>
</gene>
<dbReference type="SUPFAM" id="SSF52402">
    <property type="entry name" value="Adenine nucleotide alpha hydrolases-like"/>
    <property type="match status" value="2"/>
</dbReference>
<dbReference type="OrthoDB" id="213658at2157"/>
<dbReference type="EMBL" id="CP058529">
    <property type="protein sequence ID" value="QLG26323.1"/>
    <property type="molecule type" value="Genomic_DNA"/>
</dbReference>
<feature type="transmembrane region" description="Helical" evidence="1">
    <location>
        <begin position="37"/>
        <end position="69"/>
    </location>
</feature>
<reference evidence="2 3" key="1">
    <citation type="submission" date="2020-07" db="EMBL/GenBank/DDBJ databases">
        <title>Gai3-2, isolated from salt lake.</title>
        <authorList>
            <person name="Cui H."/>
            <person name="Shi X."/>
        </authorList>
    </citation>
    <scope>NUCLEOTIDE SEQUENCE [LARGE SCALE GENOMIC DNA]</scope>
    <source>
        <strain evidence="2 3">Gai3-2</strain>
    </source>
</reference>
<dbReference type="RefSeq" id="WP_179167898.1">
    <property type="nucleotide sequence ID" value="NZ_CP058529.1"/>
</dbReference>
<keyword evidence="3" id="KW-1185">Reference proteome</keyword>
<dbReference type="Gene3D" id="3.40.50.12370">
    <property type="match status" value="1"/>
</dbReference>
<evidence type="ECO:0000313" key="3">
    <source>
        <dbReference type="Proteomes" id="UP000509750"/>
    </source>
</evidence>
<feature type="transmembrane region" description="Helical" evidence="1">
    <location>
        <begin position="164"/>
        <end position="184"/>
    </location>
</feature>
<keyword evidence="1" id="KW-0472">Membrane</keyword>
<evidence type="ECO:0000313" key="2">
    <source>
        <dbReference type="EMBL" id="QLG26323.1"/>
    </source>
</evidence>
<proteinExistence type="predicted"/>
<dbReference type="GeneID" id="56027497"/>
<dbReference type="KEGG" id="halg:HUG10_01650"/>
<feature type="transmembrane region" description="Helical" evidence="1">
    <location>
        <begin position="89"/>
        <end position="107"/>
    </location>
</feature>
<accession>A0A7D5L2K0</accession>
<protein>
    <submittedName>
        <fullName evidence="2">HPP family protein</fullName>
    </submittedName>
</protein>
<organism evidence="2 3">
    <name type="scientific">Halorarum halophilum</name>
    <dbReference type="NCBI Taxonomy" id="2743090"/>
    <lineage>
        <taxon>Archaea</taxon>
        <taxon>Methanobacteriati</taxon>
        <taxon>Methanobacteriota</taxon>
        <taxon>Stenosarchaea group</taxon>
        <taxon>Halobacteria</taxon>
        <taxon>Halobacteriales</taxon>
        <taxon>Haloferacaceae</taxon>
        <taxon>Halorarum</taxon>
    </lineage>
</organism>